<dbReference type="GeneID" id="77947915"/>
<dbReference type="RefSeq" id="YP_010671661.1">
    <property type="nucleotide sequence ID" value="NC_070969.1"/>
</dbReference>
<dbReference type="Proteomes" id="UP000610026">
    <property type="component" value="Segment"/>
</dbReference>
<organism evidence="1 2">
    <name type="scientific">Pseudomonas phage Itty13</name>
    <dbReference type="NCBI Taxonomy" id="2805750"/>
    <lineage>
        <taxon>Viruses</taxon>
        <taxon>Duplodnaviria</taxon>
        <taxon>Heunggongvirae</taxon>
        <taxon>Uroviricota</taxon>
        <taxon>Caudoviricetes</taxon>
        <taxon>Ittyvirus</taxon>
        <taxon>Ittyvirus itty13</taxon>
    </lineage>
</organism>
<accession>A0A889ISB7</accession>
<keyword evidence="2" id="KW-1185">Reference proteome</keyword>
<reference evidence="1" key="1">
    <citation type="submission" date="2021-01" db="EMBL/GenBank/DDBJ databases">
        <authorList>
            <person name="Ben Porat S."/>
            <person name="Alkalay-Oren S."/>
            <person name="Coppenhagen-Glazer S."/>
            <person name="Hazan R."/>
        </authorList>
    </citation>
    <scope>NUCLEOTIDE SEQUENCE</scope>
</reference>
<dbReference type="EMBL" id="MW460249">
    <property type="protein sequence ID" value="QRE00648.1"/>
    <property type="molecule type" value="Genomic_DNA"/>
</dbReference>
<name>A0A889ISB7_9CAUD</name>
<proteinExistence type="predicted"/>
<evidence type="ECO:0000313" key="1">
    <source>
        <dbReference type="EMBL" id="QRE00648.1"/>
    </source>
</evidence>
<protein>
    <submittedName>
        <fullName evidence="1">Uncharacterized protein</fullName>
    </submittedName>
</protein>
<evidence type="ECO:0000313" key="2">
    <source>
        <dbReference type="Proteomes" id="UP000610026"/>
    </source>
</evidence>
<dbReference type="KEGG" id="vg:77947915"/>
<sequence length="150" mass="17187">MNLSLIDQRINEAKTETECAQWIELRNALVSAEEVKISSDIHQQNRLELLREARLMRFSADINTDISMQDKIDPHMAWANDLDPKNRDEWIHVVEKMMHIALKHGLWVDPFADIGFPAGRWCETMDRPAARCGCPDCGSSLVQQVEGMPE</sequence>